<reference evidence="1" key="1">
    <citation type="submission" date="2020-04" db="EMBL/GenBank/DDBJ databases">
        <authorList>
            <person name="Alioto T."/>
            <person name="Alioto T."/>
            <person name="Gomez Garrido J."/>
        </authorList>
    </citation>
    <scope>NUCLEOTIDE SEQUENCE</scope>
    <source>
        <strain evidence="1">A484AB</strain>
    </source>
</reference>
<accession>A0A7D9JT80</accession>
<evidence type="ECO:0000313" key="1">
    <source>
        <dbReference type="EMBL" id="CAB3995929.1"/>
    </source>
</evidence>
<gene>
    <name evidence="1" type="ORF">PACLA_8A034349</name>
</gene>
<keyword evidence="2" id="KW-1185">Reference proteome</keyword>
<dbReference type="EMBL" id="CACRXK020002763">
    <property type="protein sequence ID" value="CAB3995929.1"/>
    <property type="molecule type" value="Genomic_DNA"/>
</dbReference>
<dbReference type="Proteomes" id="UP001152795">
    <property type="component" value="Unassembled WGS sequence"/>
</dbReference>
<name>A0A7D9JT80_PARCT</name>
<protein>
    <submittedName>
        <fullName evidence="1">Uncharacterized protein</fullName>
    </submittedName>
</protein>
<comment type="caution">
    <text evidence="1">The sequence shown here is derived from an EMBL/GenBank/DDBJ whole genome shotgun (WGS) entry which is preliminary data.</text>
</comment>
<evidence type="ECO:0000313" key="2">
    <source>
        <dbReference type="Proteomes" id="UP001152795"/>
    </source>
</evidence>
<proteinExistence type="predicted"/>
<organism evidence="1 2">
    <name type="scientific">Paramuricea clavata</name>
    <name type="common">Red gorgonian</name>
    <name type="synonym">Violescent sea-whip</name>
    <dbReference type="NCBI Taxonomy" id="317549"/>
    <lineage>
        <taxon>Eukaryota</taxon>
        <taxon>Metazoa</taxon>
        <taxon>Cnidaria</taxon>
        <taxon>Anthozoa</taxon>
        <taxon>Octocorallia</taxon>
        <taxon>Malacalcyonacea</taxon>
        <taxon>Plexauridae</taxon>
        <taxon>Paramuricea</taxon>
    </lineage>
</organism>
<dbReference type="AlphaFoldDB" id="A0A7D9JT80"/>
<sequence length="114" mass="13310">MSLDFNHISKDLDKEVKKELVYLYNYYDLRFRGYRKWHKKFKKRKLYLHMTSIGFTTADGIVGGVMVNPIVIGTLAGVGVVIQGYIAKTELNKKVERTRIAWSNYRGVYTQIRS</sequence>